<gene>
    <name evidence="4" type="ORF">BpHYR1_036868</name>
</gene>
<dbReference type="AlphaFoldDB" id="A0A3M7R0D9"/>
<feature type="signal peptide" evidence="2">
    <location>
        <begin position="1"/>
        <end position="18"/>
    </location>
</feature>
<accession>A0A3M7R0D9</accession>
<evidence type="ECO:0000256" key="1">
    <source>
        <dbReference type="SAM" id="Phobius"/>
    </source>
</evidence>
<dbReference type="Proteomes" id="UP000276133">
    <property type="component" value="Unassembled WGS sequence"/>
</dbReference>
<feature type="non-terminal residue" evidence="4">
    <location>
        <position position="1"/>
    </location>
</feature>
<dbReference type="EMBL" id="REGN01004544">
    <property type="protein sequence ID" value="RNA17062.1"/>
    <property type="molecule type" value="Genomic_DNA"/>
</dbReference>
<organism evidence="4 5">
    <name type="scientific">Brachionus plicatilis</name>
    <name type="common">Marine rotifer</name>
    <name type="synonym">Brachionus muelleri</name>
    <dbReference type="NCBI Taxonomy" id="10195"/>
    <lineage>
        <taxon>Eukaryota</taxon>
        <taxon>Metazoa</taxon>
        <taxon>Spiralia</taxon>
        <taxon>Gnathifera</taxon>
        <taxon>Rotifera</taxon>
        <taxon>Eurotatoria</taxon>
        <taxon>Monogononta</taxon>
        <taxon>Pseudotrocha</taxon>
        <taxon>Ploima</taxon>
        <taxon>Brachionidae</taxon>
        <taxon>Brachionus</taxon>
    </lineage>
</organism>
<sequence length="1000" mass="116469">WTSLQLILGLLRILDTGSYKNEDDSVQKPKTEFKELENEHQETSPFVFLYRIKLDIDIEAPLIILPENLLSLSALMLDCGHLNAHTKLQIDKNYFISEKYQPDENKLNHVCKLPPVMEIQDIVLVDCSQFKLTITRNLQPLIYSNIEVINVKAEYGGLIASLARSDYSFAIQLLQNFTEKTNQSQDIDIPELPITRESNSQNKQQFVHAPEMSILKSTNVLKISVNLVIESIQMNLHNESLSQINNKRCVRPKENAFSNLELKNLNFEMNSYEDTENERDSVKVMFFLDTIILDDTTQVKSGKKPIRLIEKYSSKKSTLGPMILIEYEQKTVRPDDEEETQIHFIPEKNIKLHFSFMRVCLNVDYLLTLYEFFIEGIPKKNESITDRIDLELSEEQSFNMNQRLFCEINVENPQFIFYEDQNEFTKSNSFIIDALIKLNFSMMNQKTKISLSIDDLMFRLRCYVMKKILTRKTYVLLSPTTVSFSGVIEESEEYKSAEDLEKRNQLFILDVQNINLNLSPQMLSTFIKMLNSIQNSMNKKFKIDSTEVREETKVKFESLFQTIAFQPKDFWFTQRKEENFSLSRSSSLVSSQSGFSVSSSDQSASKKNQMIISTKNILVKLESGLSDQQPLLCLNIAANGEFSNWTHKPYLSMNIVCQMAYFNESLSVWEPVIELVEFKPDHLKPFEVSIQMITNIQSEQSLKPKKEKNRHFTNLKPIRTFQVNSTIPLQFVVTKTFLSMLDTLSRTFVLSSELIEKKSQQHLEYFSFDQEEEYLLEKLENKLKTEENFDNDLNEDSPSFDFLIKNDLGFDVVLKAIKGFKFQNIDSIDPMKHKALLIDKINLKNNSVCPINLEYNFMYSFESGTKLLEEPEKIRNTIKFSLEIENNEWEPVVITLDKSAVNGFNLNNKNSDKSDLNDKIIICETVTKLDKKRIYLRSPVQDYGLINQRFFIFLFTFLRFLILFSLSLIFIRFFTFRTSVCHFLFSSKMLLSNCPVITKQ</sequence>
<evidence type="ECO:0000313" key="4">
    <source>
        <dbReference type="EMBL" id="RNA17062.1"/>
    </source>
</evidence>
<comment type="caution">
    <text evidence="4">The sequence shown here is derived from an EMBL/GenBank/DDBJ whole genome shotgun (WGS) entry which is preliminary data.</text>
</comment>
<evidence type="ECO:0000256" key="2">
    <source>
        <dbReference type="SAM" id="SignalP"/>
    </source>
</evidence>
<feature type="domain" description="VPS13-like middle region" evidence="3">
    <location>
        <begin position="51"/>
        <end position="748"/>
    </location>
</feature>
<dbReference type="Pfam" id="PF25033">
    <property type="entry name" value="VPS13_M"/>
    <property type="match status" value="1"/>
</dbReference>
<dbReference type="STRING" id="10195.A0A3M7R0D9"/>
<keyword evidence="5" id="KW-1185">Reference proteome</keyword>
<name>A0A3M7R0D9_BRAPC</name>
<protein>
    <submittedName>
        <fullName evidence="4">Vacuolar sorting-associated 13C isoform X2</fullName>
    </submittedName>
</protein>
<keyword evidence="2" id="KW-0732">Signal</keyword>
<dbReference type="OrthoDB" id="10059471at2759"/>
<dbReference type="InterPro" id="IPR056747">
    <property type="entry name" value="VPS13-like_M"/>
</dbReference>
<reference evidence="4 5" key="1">
    <citation type="journal article" date="2018" name="Sci. Rep.">
        <title>Genomic signatures of local adaptation to the degree of environmental predictability in rotifers.</title>
        <authorList>
            <person name="Franch-Gras L."/>
            <person name="Hahn C."/>
            <person name="Garcia-Roger E.M."/>
            <person name="Carmona M.J."/>
            <person name="Serra M."/>
            <person name="Gomez A."/>
        </authorList>
    </citation>
    <scope>NUCLEOTIDE SEQUENCE [LARGE SCALE GENOMIC DNA]</scope>
    <source>
        <strain evidence="4">HYR1</strain>
    </source>
</reference>
<feature type="chain" id="PRO_5018288604" evidence="2">
    <location>
        <begin position="19"/>
        <end position="1000"/>
    </location>
</feature>
<feature type="transmembrane region" description="Helical" evidence="1">
    <location>
        <begin position="950"/>
        <end position="974"/>
    </location>
</feature>
<keyword evidence="1" id="KW-0472">Membrane</keyword>
<evidence type="ECO:0000259" key="3">
    <source>
        <dbReference type="Pfam" id="PF25033"/>
    </source>
</evidence>
<keyword evidence="1" id="KW-0812">Transmembrane</keyword>
<proteinExistence type="predicted"/>
<evidence type="ECO:0000313" key="5">
    <source>
        <dbReference type="Proteomes" id="UP000276133"/>
    </source>
</evidence>
<keyword evidence="1" id="KW-1133">Transmembrane helix</keyword>